<protein>
    <submittedName>
        <fullName evidence="1">Uncharacterized protein</fullName>
    </submittedName>
</protein>
<dbReference type="EMBL" id="CSBK01001173">
    <property type="protein sequence ID" value="COY39029.1"/>
    <property type="molecule type" value="Genomic_DNA"/>
</dbReference>
<accession>A0A916LBH5</accession>
<proteinExistence type="predicted"/>
<evidence type="ECO:0000313" key="1">
    <source>
        <dbReference type="EMBL" id="COY39029.1"/>
    </source>
</evidence>
<evidence type="ECO:0000313" key="2">
    <source>
        <dbReference type="Proteomes" id="UP000039021"/>
    </source>
</evidence>
<reference evidence="2" key="1">
    <citation type="submission" date="2015-03" db="EMBL/GenBank/DDBJ databases">
        <authorList>
            <consortium name="Pathogen Informatics"/>
        </authorList>
    </citation>
    <scope>NUCLEOTIDE SEQUENCE [LARGE SCALE GENOMIC DNA]</scope>
    <source>
        <strain evidence="2">N09902308</strain>
    </source>
</reference>
<comment type="caution">
    <text evidence="1">The sequence shown here is derived from an EMBL/GenBank/DDBJ whole genome shotgun (WGS) entry which is preliminary data.</text>
</comment>
<name>A0A916LBH5_MYCTX</name>
<gene>
    <name evidence="1" type="ORF">ERS007739_02532</name>
</gene>
<organism evidence="1 2">
    <name type="scientific">Mycobacterium tuberculosis</name>
    <dbReference type="NCBI Taxonomy" id="1773"/>
    <lineage>
        <taxon>Bacteria</taxon>
        <taxon>Bacillati</taxon>
        <taxon>Actinomycetota</taxon>
        <taxon>Actinomycetes</taxon>
        <taxon>Mycobacteriales</taxon>
        <taxon>Mycobacteriaceae</taxon>
        <taxon>Mycobacterium</taxon>
        <taxon>Mycobacterium tuberculosis complex</taxon>
    </lineage>
</organism>
<sequence length="55" mass="5951">MSPSATSPKPAISSSTLLAMTAVRTDRCVRRRASVYARSESTRESACCCIQSVNR</sequence>
<dbReference type="AlphaFoldDB" id="A0A916LBH5"/>
<dbReference type="Proteomes" id="UP000039021">
    <property type="component" value="Unassembled WGS sequence"/>
</dbReference>